<dbReference type="PANTHER" id="PTHR30336">
    <property type="entry name" value="INNER MEMBRANE PROTEIN, PROBABLE PERMEASE"/>
    <property type="match status" value="1"/>
</dbReference>
<keyword evidence="4" id="KW-1185">Reference proteome</keyword>
<protein>
    <recommendedName>
        <fullName evidence="2">DUF218 domain-containing protein</fullName>
    </recommendedName>
</protein>
<dbReference type="PANTHER" id="PTHR30336:SF4">
    <property type="entry name" value="ENVELOPE BIOGENESIS FACTOR ELYC"/>
    <property type="match status" value="1"/>
</dbReference>
<dbReference type="InterPro" id="IPR051599">
    <property type="entry name" value="Cell_Envelope_Assoc"/>
</dbReference>
<accession>A0ABN6CXZ5</accession>
<keyword evidence="1" id="KW-0472">Membrane</keyword>
<dbReference type="Proteomes" id="UP001054820">
    <property type="component" value="Chromosome"/>
</dbReference>
<proteinExistence type="predicted"/>
<sequence>MDELFFLASKIGWAFLSPGNLLVFFLFFGVVFLVFNKISAAKKILIPTGLVAFVLMAYPISDYLMKPLEERFSTPSVMPEKIDGIIILGGGEDLKRSLSWKVAELGLGGDRYIGTASLALAYPNVPVIFTGGSGLVSLQNSEGEGALARQILTTIGIQESRLIIESKSRNTYENFKYTKVLLPKPQGTYLLVTSSFHMPRSVGVARAQGINVIPYPVDYRTNADELRIFDFDLFDHLKALEPAWREWVGLTVYYFTDKTANWFPKPGEIVEKKSQKVIPGFYSDKVNTFEP</sequence>
<feature type="transmembrane region" description="Helical" evidence="1">
    <location>
        <begin position="12"/>
        <end position="35"/>
    </location>
</feature>
<reference evidence="3" key="1">
    <citation type="journal article" date="2022" name="Arch. Microbiol.">
        <title>Thiomicrorhabdus immobilis sp. nov., a mesophilic sulfur-oxidizing bacterium isolated from sediment of a brackish lake in northern Japan.</title>
        <authorList>
            <person name="Kojima H."/>
            <person name="Mochizuki J."/>
            <person name="Kanda M."/>
            <person name="Watanabe T."/>
            <person name="Fukui M."/>
        </authorList>
    </citation>
    <scope>NUCLEOTIDE SEQUENCE</scope>
    <source>
        <strain evidence="3">Am19</strain>
    </source>
</reference>
<keyword evidence="1" id="KW-1133">Transmembrane helix</keyword>
<organism evidence="3 4">
    <name type="scientific">Thiomicrorhabdus immobilis</name>
    <dbReference type="NCBI Taxonomy" id="2791037"/>
    <lineage>
        <taxon>Bacteria</taxon>
        <taxon>Pseudomonadati</taxon>
        <taxon>Pseudomonadota</taxon>
        <taxon>Gammaproteobacteria</taxon>
        <taxon>Thiotrichales</taxon>
        <taxon>Piscirickettsiaceae</taxon>
        <taxon>Thiomicrorhabdus</taxon>
    </lineage>
</organism>
<dbReference type="Pfam" id="PF02698">
    <property type="entry name" value="DUF218"/>
    <property type="match status" value="1"/>
</dbReference>
<evidence type="ECO:0000313" key="3">
    <source>
        <dbReference type="EMBL" id="BCN94000.1"/>
    </source>
</evidence>
<feature type="domain" description="DUF218" evidence="2">
    <location>
        <begin position="83"/>
        <end position="249"/>
    </location>
</feature>
<dbReference type="InterPro" id="IPR014729">
    <property type="entry name" value="Rossmann-like_a/b/a_fold"/>
</dbReference>
<feature type="transmembrane region" description="Helical" evidence="1">
    <location>
        <begin position="44"/>
        <end position="61"/>
    </location>
</feature>
<dbReference type="Gene3D" id="3.40.50.620">
    <property type="entry name" value="HUPs"/>
    <property type="match status" value="1"/>
</dbReference>
<evidence type="ECO:0000313" key="4">
    <source>
        <dbReference type="Proteomes" id="UP001054820"/>
    </source>
</evidence>
<evidence type="ECO:0000256" key="1">
    <source>
        <dbReference type="SAM" id="Phobius"/>
    </source>
</evidence>
<dbReference type="InterPro" id="IPR003848">
    <property type="entry name" value="DUF218"/>
</dbReference>
<gene>
    <name evidence="3" type="ORF">THMIRHAM_17850</name>
</gene>
<evidence type="ECO:0000259" key="2">
    <source>
        <dbReference type="Pfam" id="PF02698"/>
    </source>
</evidence>
<keyword evidence="1" id="KW-0812">Transmembrane</keyword>
<name>A0ABN6CXZ5_9GAMM</name>
<dbReference type="EMBL" id="AP024202">
    <property type="protein sequence ID" value="BCN94000.1"/>
    <property type="molecule type" value="Genomic_DNA"/>
</dbReference>
<dbReference type="CDD" id="cd06259">
    <property type="entry name" value="YdcF-like"/>
    <property type="match status" value="1"/>
</dbReference>